<dbReference type="Proteomes" id="UP000256269">
    <property type="component" value="Unassembled WGS sequence"/>
</dbReference>
<evidence type="ECO:0000313" key="3">
    <source>
        <dbReference type="EMBL" id="REH55384.1"/>
    </source>
</evidence>
<dbReference type="InterPro" id="IPR034660">
    <property type="entry name" value="DinB/YfiT-like"/>
</dbReference>
<dbReference type="InterPro" id="IPR017520">
    <property type="entry name" value="CHP03086"/>
</dbReference>
<evidence type="ECO:0000256" key="1">
    <source>
        <dbReference type="ARBA" id="ARBA00006817"/>
    </source>
</evidence>
<proteinExistence type="inferred from homology"/>
<evidence type="ECO:0000259" key="2">
    <source>
        <dbReference type="Pfam" id="PF08327"/>
    </source>
</evidence>
<dbReference type="InterPro" id="IPR017517">
    <property type="entry name" value="Maleyloyr_isom"/>
</dbReference>
<evidence type="ECO:0000313" key="4">
    <source>
        <dbReference type="Proteomes" id="UP000256269"/>
    </source>
</evidence>
<keyword evidence="4" id="KW-1185">Reference proteome</keyword>
<dbReference type="SUPFAM" id="SSF109854">
    <property type="entry name" value="DinB/YfiT-like putative metalloenzymes"/>
    <property type="match status" value="1"/>
</dbReference>
<dbReference type="EMBL" id="QUNO01000001">
    <property type="protein sequence ID" value="REH55384.1"/>
    <property type="molecule type" value="Genomic_DNA"/>
</dbReference>
<dbReference type="SUPFAM" id="SSF55961">
    <property type="entry name" value="Bet v1-like"/>
    <property type="match status" value="1"/>
</dbReference>
<protein>
    <submittedName>
        <fullName evidence="3">Uncharacterized protein (TIGR03086 family)</fullName>
    </submittedName>
</protein>
<sequence>MTVDVSVLVPTGAEETYTWLTEPARLRRWQIVTGRMDLRVGGEFRWLVVPGHTALGAYTAIEPGRRLACTWGWEGDEEVPPGSSTVEITIEPAAGGSEVRLVHEGLSDTQAKGHHEGWTHYLDRLKAVTTSGDAGPDEFAAMQDLTLLNAAEASLALCLPVLREMGANRGTSSTPCEKFTVDDLVDHLLGSLTGLAAMTGRPFEAATDGTPEERVADAGQRVTEAWRIRGVDGAVPAGPQELPADLAASILSVEFLVHAWDFAQAAGLPFTAPDELTGYVLEQVRRLDAAVDLRAGGQFQAETPVGADAGALDKLIAFTGRAA</sequence>
<reference evidence="3 4" key="1">
    <citation type="submission" date="2018-08" db="EMBL/GenBank/DDBJ databases">
        <title>Genomic Encyclopedia of Archaeal and Bacterial Type Strains, Phase II (KMG-II): from individual species to whole genera.</title>
        <authorList>
            <person name="Goeker M."/>
        </authorList>
    </citation>
    <scope>NUCLEOTIDE SEQUENCE [LARGE SCALE GENOMIC DNA]</scope>
    <source>
        <strain evidence="3 4">DSM 45791</strain>
    </source>
</reference>
<comment type="caution">
    <text evidence="3">The sequence shown here is derived from an EMBL/GenBank/DDBJ whole genome shotgun (WGS) entry which is preliminary data.</text>
</comment>
<dbReference type="InterPro" id="IPR013538">
    <property type="entry name" value="ASHA1/2-like_C"/>
</dbReference>
<comment type="similarity">
    <text evidence="1">Belongs to the AHA1 family.</text>
</comment>
<dbReference type="NCBIfam" id="TIGR03086">
    <property type="entry name" value="TIGR03086 family metal-binding protein"/>
    <property type="match status" value="1"/>
</dbReference>
<dbReference type="InterPro" id="IPR023393">
    <property type="entry name" value="START-like_dom_sf"/>
</dbReference>
<dbReference type="Gene3D" id="3.30.530.20">
    <property type="match status" value="1"/>
</dbReference>
<accession>A0A3E0I9G5</accession>
<dbReference type="Pfam" id="PF08327">
    <property type="entry name" value="AHSA1"/>
    <property type="match status" value="1"/>
</dbReference>
<dbReference type="OrthoDB" id="5185819at2"/>
<dbReference type="RefSeq" id="WP_116172313.1">
    <property type="nucleotide sequence ID" value="NZ_CP144375.1"/>
</dbReference>
<feature type="domain" description="Activator of Hsp90 ATPase homologue 1/2-like C-terminal" evidence="2">
    <location>
        <begin position="13"/>
        <end position="128"/>
    </location>
</feature>
<organism evidence="3 4">
    <name type="scientific">Kutzneria buriramensis</name>
    <dbReference type="NCBI Taxonomy" id="1045776"/>
    <lineage>
        <taxon>Bacteria</taxon>
        <taxon>Bacillati</taxon>
        <taxon>Actinomycetota</taxon>
        <taxon>Actinomycetes</taxon>
        <taxon>Pseudonocardiales</taxon>
        <taxon>Pseudonocardiaceae</taxon>
        <taxon>Kutzneria</taxon>
    </lineage>
</organism>
<gene>
    <name evidence="3" type="ORF">BCF44_101404</name>
</gene>
<dbReference type="NCBIfam" id="TIGR03083">
    <property type="entry name" value="maleylpyruvate isomerase family mycothiol-dependent enzyme"/>
    <property type="match status" value="1"/>
</dbReference>
<name>A0A3E0I9G5_9PSEU</name>
<dbReference type="CDD" id="cd07814">
    <property type="entry name" value="SRPBCC_CalC_Aha1-like"/>
    <property type="match status" value="1"/>
</dbReference>
<dbReference type="AlphaFoldDB" id="A0A3E0I9G5"/>